<dbReference type="Gene3D" id="3.40.50.1110">
    <property type="entry name" value="SGNH hydrolase"/>
    <property type="match status" value="1"/>
</dbReference>
<dbReference type="PANTHER" id="PTHR30383">
    <property type="entry name" value="THIOESTERASE 1/PROTEASE 1/LYSOPHOSPHOLIPASE L1"/>
    <property type="match status" value="1"/>
</dbReference>
<dbReference type="Pfam" id="PF13472">
    <property type="entry name" value="Lipase_GDSL_2"/>
    <property type="match status" value="1"/>
</dbReference>
<dbReference type="InterPro" id="IPR051532">
    <property type="entry name" value="Ester_Hydrolysis_Enzymes"/>
</dbReference>
<dbReference type="GO" id="GO:0016788">
    <property type="term" value="F:hydrolase activity, acting on ester bonds"/>
    <property type="evidence" value="ECO:0007669"/>
    <property type="project" value="UniProtKB-ARBA"/>
</dbReference>
<keyword evidence="1" id="KW-1133">Transmembrane helix</keyword>
<comment type="caution">
    <text evidence="3">The sequence shown here is derived from an EMBL/GenBank/DDBJ whole genome shotgun (WGS) entry which is preliminary data.</text>
</comment>
<gene>
    <name evidence="3" type="ORF">C8N46_101718</name>
</gene>
<keyword evidence="1" id="KW-0812">Transmembrane</keyword>
<dbReference type="EMBL" id="QBKT01000001">
    <property type="protein sequence ID" value="PTX64108.1"/>
    <property type="molecule type" value="Genomic_DNA"/>
</dbReference>
<sequence>MPKKLKLILINLLVLVIGILIIELSFGGWLSSSNQLSNLGIIKDAKFEFEVGDLYMTKTPTITYTRDAYGLRGIATFNQPEKIDILTVGGSTTDQRYLDDSQTWQEALQREFQKNGKDIYVSNAGVDGQSTYGHLKSTEIWFPKIENLQPKVILYYVGINDFYRVNSDAKYDDIQQVNSGGFKQKIKDNSALYSVYRKLRGMQQATKFEVGHRNIDFSRVHYTKEEILNEKLLEIYDETNLKAFKTRIQKLIDYAKGINAIPIFVTQPTMHYKIRNGVIFGTESTNYLEEKYAYNGVGYLTLLNKLNQAMKEVAGEASVIDLTNDEDWNIMDFYDYFHNTPTGAKKVGQKMYEKLFQLGVLK</sequence>
<dbReference type="InterPro" id="IPR036514">
    <property type="entry name" value="SGNH_hydro_sf"/>
</dbReference>
<protein>
    <submittedName>
        <fullName evidence="3">GDSL-like lipase/acylhydrolase family protein</fullName>
    </submittedName>
</protein>
<reference evidence="3 4" key="1">
    <citation type="submission" date="2018-04" db="EMBL/GenBank/DDBJ databases">
        <title>Genomic Encyclopedia of Archaeal and Bacterial Type Strains, Phase II (KMG-II): from individual species to whole genera.</title>
        <authorList>
            <person name="Goeker M."/>
        </authorList>
    </citation>
    <scope>NUCLEOTIDE SEQUENCE [LARGE SCALE GENOMIC DNA]</scope>
    <source>
        <strain evidence="3 4">DSM 25731</strain>
    </source>
</reference>
<evidence type="ECO:0000256" key="1">
    <source>
        <dbReference type="SAM" id="Phobius"/>
    </source>
</evidence>
<accession>A0A2T6C715</accession>
<keyword evidence="1" id="KW-0472">Membrane</keyword>
<feature type="domain" description="SGNH hydrolase-type esterase" evidence="2">
    <location>
        <begin position="88"/>
        <end position="345"/>
    </location>
</feature>
<evidence type="ECO:0000313" key="3">
    <source>
        <dbReference type="EMBL" id="PTX64108.1"/>
    </source>
</evidence>
<evidence type="ECO:0000259" key="2">
    <source>
        <dbReference type="Pfam" id="PF13472"/>
    </source>
</evidence>
<name>A0A2T6C715_9FLAO</name>
<dbReference type="InterPro" id="IPR013830">
    <property type="entry name" value="SGNH_hydro"/>
</dbReference>
<dbReference type="RefSeq" id="WP_108113451.1">
    <property type="nucleotide sequence ID" value="NZ_QBKT01000001.1"/>
</dbReference>
<organism evidence="3 4">
    <name type="scientific">Kordia periserrulae</name>
    <dbReference type="NCBI Taxonomy" id="701523"/>
    <lineage>
        <taxon>Bacteria</taxon>
        <taxon>Pseudomonadati</taxon>
        <taxon>Bacteroidota</taxon>
        <taxon>Flavobacteriia</taxon>
        <taxon>Flavobacteriales</taxon>
        <taxon>Flavobacteriaceae</taxon>
        <taxon>Kordia</taxon>
    </lineage>
</organism>
<dbReference type="OrthoDB" id="7333037at2"/>
<dbReference type="AlphaFoldDB" id="A0A2T6C715"/>
<feature type="transmembrane region" description="Helical" evidence="1">
    <location>
        <begin position="7"/>
        <end position="30"/>
    </location>
</feature>
<dbReference type="SUPFAM" id="SSF52266">
    <property type="entry name" value="SGNH hydrolase"/>
    <property type="match status" value="1"/>
</dbReference>
<proteinExistence type="predicted"/>
<evidence type="ECO:0000313" key="4">
    <source>
        <dbReference type="Proteomes" id="UP000244090"/>
    </source>
</evidence>
<dbReference type="Proteomes" id="UP000244090">
    <property type="component" value="Unassembled WGS sequence"/>
</dbReference>
<keyword evidence="4" id="KW-1185">Reference proteome</keyword>
<keyword evidence="3" id="KW-0378">Hydrolase</keyword>